<feature type="domain" description="Calcineurin-like phosphoesterase" evidence="7">
    <location>
        <begin position="2"/>
        <end position="204"/>
    </location>
</feature>
<keyword evidence="6" id="KW-0464">Manganese</keyword>
<dbReference type="EC" id="3.6.1.54" evidence="8"/>
<dbReference type="InterPro" id="IPR029052">
    <property type="entry name" value="Metallo-depent_PP-like"/>
</dbReference>
<proteinExistence type="predicted"/>
<dbReference type="GO" id="GO:0016020">
    <property type="term" value="C:membrane"/>
    <property type="evidence" value="ECO:0007669"/>
    <property type="project" value="GOC"/>
</dbReference>
<comment type="caution">
    <text evidence="8">The sequence shown here is derived from an EMBL/GenBank/DDBJ whole genome shotgun (WGS) entry which is preliminary data.</text>
</comment>
<evidence type="ECO:0000313" key="9">
    <source>
        <dbReference type="Proteomes" id="UP000777784"/>
    </source>
</evidence>
<dbReference type="NCBIfam" id="NF003743">
    <property type="entry name" value="PRK05340.1"/>
    <property type="match status" value="1"/>
</dbReference>
<dbReference type="GO" id="GO:0009245">
    <property type="term" value="P:lipid A biosynthetic process"/>
    <property type="evidence" value="ECO:0007669"/>
    <property type="project" value="TreeGrafter"/>
</dbReference>
<evidence type="ECO:0000256" key="2">
    <source>
        <dbReference type="ARBA" id="ARBA00022519"/>
    </source>
</evidence>
<name>A0A948S367_UNCEI</name>
<evidence type="ECO:0000256" key="3">
    <source>
        <dbReference type="ARBA" id="ARBA00022723"/>
    </source>
</evidence>
<dbReference type="PANTHER" id="PTHR34990">
    <property type="entry name" value="UDP-2,3-DIACYLGLUCOSAMINE HYDROLASE-RELATED"/>
    <property type="match status" value="1"/>
</dbReference>
<dbReference type="PANTHER" id="PTHR34990:SF1">
    <property type="entry name" value="UDP-2,3-DIACYLGLUCOSAMINE HYDROLASE"/>
    <property type="match status" value="1"/>
</dbReference>
<organism evidence="8 9">
    <name type="scientific">Eiseniibacteriota bacterium</name>
    <dbReference type="NCBI Taxonomy" id="2212470"/>
    <lineage>
        <taxon>Bacteria</taxon>
        <taxon>Candidatus Eiseniibacteriota</taxon>
    </lineage>
</organism>
<keyword evidence="1" id="KW-1003">Cell membrane</keyword>
<dbReference type="SUPFAM" id="SSF56300">
    <property type="entry name" value="Metallo-dependent phosphatases"/>
    <property type="match status" value="1"/>
</dbReference>
<reference evidence="8" key="1">
    <citation type="submission" date="2021-05" db="EMBL/GenBank/DDBJ databases">
        <title>Energy efficiency and biological interactions define the core microbiome of deep oligotrophic groundwater.</title>
        <authorList>
            <person name="Mehrshad M."/>
            <person name="Lopez-Fernandez M."/>
            <person name="Bell E."/>
            <person name="Bernier-Latmani R."/>
            <person name="Bertilsson S."/>
            <person name="Dopson M."/>
        </authorList>
    </citation>
    <scope>NUCLEOTIDE SEQUENCE</scope>
    <source>
        <strain evidence="8">Modern_marine.mb.64</strain>
    </source>
</reference>
<dbReference type="Proteomes" id="UP000777784">
    <property type="component" value="Unassembled WGS sequence"/>
</dbReference>
<dbReference type="InterPro" id="IPR043461">
    <property type="entry name" value="LpxH-like"/>
</dbReference>
<protein>
    <submittedName>
        <fullName evidence="8">UDP-2,3-diacylglucosamine diphosphatase</fullName>
        <ecNumber evidence="8">3.6.1.54</ecNumber>
    </submittedName>
</protein>
<evidence type="ECO:0000313" key="8">
    <source>
        <dbReference type="EMBL" id="MBU2692959.1"/>
    </source>
</evidence>
<sequence>MICFISDIHLNPEFPERTERFRSFVDIMRQRPESPADLQVYILGDLFDFWYERNRGLFEYYAKELELLRELAQSVKSVGIIFGNRDFSYEEHFPRHVGSNIRILGDEAEVLLNGKRTLLIHGDLLCRNDGGYLRFRRLIRSPLAKMFFGWLPWFAAKWVIKKMMRSSVEYQTRTEQKILEMDESAIAEKFKRGFDTMIFGHVHRQSSQSRSVDGRSCELVSPGSCIDRLEFAVLDDDGLRFHP</sequence>
<keyword evidence="2" id="KW-0997">Cell inner membrane</keyword>
<gene>
    <name evidence="8" type="ORF">KJ970_18735</name>
</gene>
<keyword evidence="3" id="KW-0479">Metal-binding</keyword>
<dbReference type="Gene3D" id="3.60.21.10">
    <property type="match status" value="1"/>
</dbReference>
<evidence type="ECO:0000256" key="4">
    <source>
        <dbReference type="ARBA" id="ARBA00022801"/>
    </source>
</evidence>
<dbReference type="InterPro" id="IPR004843">
    <property type="entry name" value="Calcineurin-like_PHP"/>
</dbReference>
<dbReference type="GO" id="GO:0008758">
    <property type="term" value="F:UDP-2,3-diacylglucosamine hydrolase activity"/>
    <property type="evidence" value="ECO:0007669"/>
    <property type="project" value="TreeGrafter"/>
</dbReference>
<evidence type="ECO:0000256" key="5">
    <source>
        <dbReference type="ARBA" id="ARBA00023136"/>
    </source>
</evidence>
<dbReference type="Pfam" id="PF00149">
    <property type="entry name" value="Metallophos"/>
    <property type="match status" value="1"/>
</dbReference>
<dbReference type="GO" id="GO:0046872">
    <property type="term" value="F:metal ion binding"/>
    <property type="evidence" value="ECO:0007669"/>
    <property type="project" value="UniProtKB-KW"/>
</dbReference>
<evidence type="ECO:0000259" key="7">
    <source>
        <dbReference type="Pfam" id="PF00149"/>
    </source>
</evidence>
<accession>A0A948S367</accession>
<dbReference type="AlphaFoldDB" id="A0A948S367"/>
<dbReference type="EMBL" id="JAHJDP010000107">
    <property type="protein sequence ID" value="MBU2692959.1"/>
    <property type="molecule type" value="Genomic_DNA"/>
</dbReference>
<evidence type="ECO:0000256" key="1">
    <source>
        <dbReference type="ARBA" id="ARBA00022475"/>
    </source>
</evidence>
<keyword evidence="5" id="KW-0472">Membrane</keyword>
<keyword evidence="4 8" id="KW-0378">Hydrolase</keyword>
<evidence type="ECO:0000256" key="6">
    <source>
        <dbReference type="ARBA" id="ARBA00023211"/>
    </source>
</evidence>
<dbReference type="CDD" id="cd07398">
    <property type="entry name" value="MPP_YbbF-LpxH"/>
    <property type="match status" value="1"/>
</dbReference>